<gene>
    <name evidence="2" type="ORF">MGAL_10B039076</name>
</gene>
<feature type="region of interest" description="Disordered" evidence="1">
    <location>
        <begin position="36"/>
        <end position="73"/>
    </location>
</feature>
<feature type="compositionally biased region" description="Polar residues" evidence="1">
    <location>
        <begin position="36"/>
        <end position="52"/>
    </location>
</feature>
<dbReference type="Proteomes" id="UP000596742">
    <property type="component" value="Unassembled WGS sequence"/>
</dbReference>
<protein>
    <recommendedName>
        <fullName evidence="4">C2H2-type domain-containing protein</fullName>
    </recommendedName>
</protein>
<accession>A0A8B6GQC2</accession>
<dbReference type="EMBL" id="UYJE01008804">
    <property type="protein sequence ID" value="VDI67470.1"/>
    <property type="molecule type" value="Genomic_DNA"/>
</dbReference>
<dbReference type="AlphaFoldDB" id="A0A8B6GQC2"/>
<feature type="compositionally biased region" description="Low complexity" evidence="1">
    <location>
        <begin position="59"/>
        <end position="73"/>
    </location>
</feature>
<organism evidence="2 3">
    <name type="scientific">Mytilus galloprovincialis</name>
    <name type="common">Mediterranean mussel</name>
    <dbReference type="NCBI Taxonomy" id="29158"/>
    <lineage>
        <taxon>Eukaryota</taxon>
        <taxon>Metazoa</taxon>
        <taxon>Spiralia</taxon>
        <taxon>Lophotrochozoa</taxon>
        <taxon>Mollusca</taxon>
        <taxon>Bivalvia</taxon>
        <taxon>Autobranchia</taxon>
        <taxon>Pteriomorphia</taxon>
        <taxon>Mytilida</taxon>
        <taxon>Mytiloidea</taxon>
        <taxon>Mytilidae</taxon>
        <taxon>Mytilinae</taxon>
        <taxon>Mytilus</taxon>
    </lineage>
</organism>
<keyword evidence="3" id="KW-1185">Reference proteome</keyword>
<dbReference type="PANTHER" id="PTHR31912">
    <property type="entry name" value="IP13529P"/>
    <property type="match status" value="1"/>
</dbReference>
<evidence type="ECO:0000313" key="2">
    <source>
        <dbReference type="EMBL" id="VDI67470.1"/>
    </source>
</evidence>
<sequence length="740" mass="85058">MSTYECSPCNFTTRRTYQYQRHLQSTRHAQLHFLTSHESPVSQDHSPTQSISWPLIVQPPSSDNGSSNVSSPVQIDTHDQEYSEAISDDDLSDDVGDQATSKTEPQWFPFKSKAELLMYVLMNSTTHPVSDEIVKFIIFMMRELNVTDVPTLQSLKNKKIGDFSWKDFVTKVRALLRIMYHWIPIDMRQKQETIQFLGALEKADIMDVAKIIIDDIKSNRNGIETFDAANKKTCFVKGIVDCVVADFNMMSFCCNHLGATAQKYCPKCYADADHFMSLCQKRTPADTKLQLSRLNLRSLEKDKKKFRKKKGVKEHDNVMWDVLDPHRDIPVGLLHLLPLGLIKHLIQYIFNNIGENVKTKLMQHLLSIKPGAQFHDFDKHLGSRQGKDFKEYLQIAPINMLYAGVPRRYIKMATSLALKKLNETSFRSEDLDQIREDIREYQLLIYQYAPELTRKVKAHLLLHLVDDIERHGPPSGFLEDGFEKKHGNIRNLIFQQNQKARSRDTAFKFAQNFLCFHVITGGYFERSRIWTQASSKVLKCGEKGSILKFLGIAPEKSKIPGRVSLLKRDGNGHPIVERETQDALLRITLQMESIVENDNYTIERGTGVCAQNGDLIHAGDWVKYRNINSNICYGNFKEALKICPKRGSVKLIAVVLKCTITEREMDAYTTTAEAELKKGLCTRNGWRSLETTVYYHENIKNEFRDKLFLLNRSPIGYMSPTDMEVTKRTPTITKHHTVYK</sequence>
<evidence type="ECO:0008006" key="4">
    <source>
        <dbReference type="Google" id="ProtNLM"/>
    </source>
</evidence>
<proteinExistence type="predicted"/>
<dbReference type="OrthoDB" id="6152038at2759"/>
<dbReference type="PANTHER" id="PTHR31912:SF34">
    <property type="entry name" value="NOTOCHORD-RELATED PROTEIN"/>
    <property type="match status" value="1"/>
</dbReference>
<reference evidence="2" key="1">
    <citation type="submission" date="2018-11" db="EMBL/GenBank/DDBJ databases">
        <authorList>
            <person name="Alioto T."/>
            <person name="Alioto T."/>
        </authorList>
    </citation>
    <scope>NUCLEOTIDE SEQUENCE</scope>
</reference>
<evidence type="ECO:0000313" key="3">
    <source>
        <dbReference type="Proteomes" id="UP000596742"/>
    </source>
</evidence>
<comment type="caution">
    <text evidence="2">The sequence shown here is derived from an EMBL/GenBank/DDBJ whole genome shotgun (WGS) entry which is preliminary data.</text>
</comment>
<evidence type="ECO:0000256" key="1">
    <source>
        <dbReference type="SAM" id="MobiDB-lite"/>
    </source>
</evidence>
<name>A0A8B6GQC2_MYTGA</name>